<reference evidence="3 4" key="1">
    <citation type="submission" date="2016-03" db="EMBL/GenBank/DDBJ databases">
        <title>Comparative genomics of the ectomycorrhizal sister species Rhizopogon vinicolor and Rhizopogon vesiculosus (Basidiomycota: Boletales) reveals a divergence of the mating type B locus.</title>
        <authorList>
            <person name="Mujic A.B."/>
            <person name="Kuo A."/>
            <person name="Tritt A."/>
            <person name="Lipzen A."/>
            <person name="Chen C."/>
            <person name="Johnson J."/>
            <person name="Sharma A."/>
            <person name="Barry K."/>
            <person name="Grigoriev I.V."/>
            <person name="Spatafora J.W."/>
        </authorList>
    </citation>
    <scope>NUCLEOTIDE SEQUENCE [LARGE SCALE GENOMIC DNA]</scope>
    <source>
        <strain evidence="3 4">AM-OR11-056</strain>
    </source>
</reference>
<evidence type="ECO:0000313" key="3">
    <source>
        <dbReference type="EMBL" id="OJA13033.1"/>
    </source>
</evidence>
<feature type="compositionally biased region" description="Low complexity" evidence="1">
    <location>
        <begin position="10"/>
        <end position="29"/>
    </location>
</feature>
<dbReference type="STRING" id="180088.A0A1J8QHE1"/>
<sequence>MATKVKRTYSSRPRLSLPSSSPSSSPTSTTKRKRLGEGTENEPPTKRRITTKALPSGKPEKPKQRVLRQLHFSLDTSVLRTCSTCGLSYTRGAPDDESLHRAHCSRVQKGMEWGREEEREADKAGVEEVRSGVKLKDGKKGRIICFKTNVGGRIGSKVSSDAYGAPAPDSYCPASEACDITRNHKSGPVISSIITRHFTMLKGVPLYDTVTDECAPREDSRLCYRPTNIYCHGYRHSRRNFACARLQPSF</sequence>
<proteinExistence type="predicted"/>
<accession>A0A1J8QHE1</accession>
<evidence type="ECO:0000259" key="2">
    <source>
        <dbReference type="Pfam" id="PF13878"/>
    </source>
</evidence>
<dbReference type="EMBL" id="LVVM01004390">
    <property type="protein sequence ID" value="OJA13033.1"/>
    <property type="molecule type" value="Genomic_DNA"/>
</dbReference>
<evidence type="ECO:0000313" key="4">
    <source>
        <dbReference type="Proteomes" id="UP000183567"/>
    </source>
</evidence>
<dbReference type="OrthoDB" id="428854at2759"/>
<protein>
    <recommendedName>
        <fullName evidence="2">N-acetyltransferase ESCO zinc-finger domain-containing protein</fullName>
    </recommendedName>
</protein>
<name>A0A1J8QHE1_9AGAM</name>
<organism evidence="3 4">
    <name type="scientific">Rhizopogon vesiculosus</name>
    <dbReference type="NCBI Taxonomy" id="180088"/>
    <lineage>
        <taxon>Eukaryota</taxon>
        <taxon>Fungi</taxon>
        <taxon>Dikarya</taxon>
        <taxon>Basidiomycota</taxon>
        <taxon>Agaricomycotina</taxon>
        <taxon>Agaricomycetes</taxon>
        <taxon>Agaricomycetidae</taxon>
        <taxon>Boletales</taxon>
        <taxon>Suillineae</taxon>
        <taxon>Rhizopogonaceae</taxon>
        <taxon>Rhizopogon</taxon>
    </lineage>
</organism>
<dbReference type="InterPro" id="IPR028005">
    <property type="entry name" value="AcTrfase_ESCO_Znf_dom"/>
</dbReference>
<comment type="caution">
    <text evidence="3">The sequence shown here is derived from an EMBL/GenBank/DDBJ whole genome shotgun (WGS) entry which is preliminary data.</text>
</comment>
<feature type="region of interest" description="Disordered" evidence="1">
    <location>
        <begin position="1"/>
        <end position="64"/>
    </location>
</feature>
<gene>
    <name evidence="3" type="ORF">AZE42_04394</name>
</gene>
<feature type="domain" description="N-acetyltransferase ESCO zinc-finger" evidence="2">
    <location>
        <begin position="69"/>
        <end position="106"/>
    </location>
</feature>
<evidence type="ECO:0000256" key="1">
    <source>
        <dbReference type="SAM" id="MobiDB-lite"/>
    </source>
</evidence>
<dbReference type="Pfam" id="PF13878">
    <property type="entry name" value="zf-C2H2_3"/>
    <property type="match status" value="1"/>
</dbReference>
<keyword evidence="4" id="KW-1185">Reference proteome</keyword>
<dbReference type="Proteomes" id="UP000183567">
    <property type="component" value="Unassembled WGS sequence"/>
</dbReference>
<dbReference type="AlphaFoldDB" id="A0A1J8QHE1"/>